<accession>A0A517MAV0</accession>
<reference evidence="2 3" key="1">
    <citation type="submission" date="2019-02" db="EMBL/GenBank/DDBJ databases">
        <title>Deep-cultivation of Planctomycetes and their phenomic and genomic characterization uncovers novel biology.</title>
        <authorList>
            <person name="Wiegand S."/>
            <person name="Jogler M."/>
            <person name="Boedeker C."/>
            <person name="Pinto D."/>
            <person name="Vollmers J."/>
            <person name="Rivas-Marin E."/>
            <person name="Kohn T."/>
            <person name="Peeters S.H."/>
            <person name="Heuer A."/>
            <person name="Rast P."/>
            <person name="Oberbeckmann S."/>
            <person name="Bunk B."/>
            <person name="Jeske O."/>
            <person name="Meyerdierks A."/>
            <person name="Storesund J.E."/>
            <person name="Kallscheuer N."/>
            <person name="Luecker S."/>
            <person name="Lage O.M."/>
            <person name="Pohl T."/>
            <person name="Merkel B.J."/>
            <person name="Hornburger P."/>
            <person name="Mueller R.-W."/>
            <person name="Bruemmer F."/>
            <person name="Labrenz M."/>
            <person name="Spormann A.M."/>
            <person name="Op den Camp H."/>
            <person name="Overmann J."/>
            <person name="Amann R."/>
            <person name="Jetten M.S.M."/>
            <person name="Mascher T."/>
            <person name="Medema M.H."/>
            <person name="Devos D.P."/>
            <person name="Kaster A.-K."/>
            <person name="Ovreas L."/>
            <person name="Rohde M."/>
            <person name="Galperin M.Y."/>
            <person name="Jogler C."/>
        </authorList>
    </citation>
    <scope>NUCLEOTIDE SEQUENCE [LARGE SCALE GENOMIC DNA]</scope>
    <source>
        <strain evidence="2 3">FF011L</strain>
    </source>
</reference>
<organism evidence="2 3">
    <name type="scientific">Roseimaritima multifibrata</name>
    <dbReference type="NCBI Taxonomy" id="1930274"/>
    <lineage>
        <taxon>Bacteria</taxon>
        <taxon>Pseudomonadati</taxon>
        <taxon>Planctomycetota</taxon>
        <taxon>Planctomycetia</taxon>
        <taxon>Pirellulales</taxon>
        <taxon>Pirellulaceae</taxon>
        <taxon>Roseimaritima</taxon>
    </lineage>
</organism>
<proteinExistence type="predicted"/>
<dbReference type="OrthoDB" id="270597at2"/>
<dbReference type="KEGG" id="rml:FF011L_07440"/>
<keyword evidence="3" id="KW-1185">Reference proteome</keyword>
<gene>
    <name evidence="2" type="ORF">FF011L_07440</name>
</gene>
<keyword evidence="1" id="KW-0472">Membrane</keyword>
<name>A0A517MAV0_9BACT</name>
<feature type="transmembrane region" description="Helical" evidence="1">
    <location>
        <begin position="65"/>
        <end position="82"/>
    </location>
</feature>
<protein>
    <recommendedName>
        <fullName evidence="4">HAMP domain-containing protein</fullName>
    </recommendedName>
</protein>
<dbReference type="EMBL" id="CP036262">
    <property type="protein sequence ID" value="QDS92008.1"/>
    <property type="molecule type" value="Genomic_DNA"/>
</dbReference>
<evidence type="ECO:0008006" key="4">
    <source>
        <dbReference type="Google" id="ProtNLM"/>
    </source>
</evidence>
<keyword evidence="1" id="KW-1133">Transmembrane helix</keyword>
<dbReference type="Proteomes" id="UP000320672">
    <property type="component" value="Chromosome"/>
</dbReference>
<sequence>MAKSHNKRRRQSLVDSEVQGSLLRKLAFHWCIFFIANTLALMIWIRMFEHPEHGWGETFLDSLRRFLPFYIVSLALIPGFIWDTMQLTHRFAGPILRLRSALADAAKGRDVEPLQFRDSDFWGEIAENFNAAISRKATKS</sequence>
<feature type="transmembrane region" description="Helical" evidence="1">
    <location>
        <begin position="26"/>
        <end position="45"/>
    </location>
</feature>
<evidence type="ECO:0000256" key="1">
    <source>
        <dbReference type="SAM" id="Phobius"/>
    </source>
</evidence>
<keyword evidence="1" id="KW-0812">Transmembrane</keyword>
<dbReference type="RefSeq" id="WP_145350171.1">
    <property type="nucleotide sequence ID" value="NZ_CP036262.1"/>
</dbReference>
<evidence type="ECO:0000313" key="3">
    <source>
        <dbReference type="Proteomes" id="UP000320672"/>
    </source>
</evidence>
<dbReference type="AlphaFoldDB" id="A0A517MAV0"/>
<evidence type="ECO:0000313" key="2">
    <source>
        <dbReference type="EMBL" id="QDS92008.1"/>
    </source>
</evidence>